<protein>
    <submittedName>
        <fullName evidence="1">Uncharacterized protein</fullName>
    </submittedName>
</protein>
<dbReference type="VEuPathDB" id="FungiDB:H257_01168"/>
<gene>
    <name evidence="1" type="ORF">H257_01168</name>
</gene>
<accession>W4H7Z3</accession>
<organism evidence="1">
    <name type="scientific">Aphanomyces astaci</name>
    <name type="common">Crayfish plague agent</name>
    <dbReference type="NCBI Taxonomy" id="112090"/>
    <lineage>
        <taxon>Eukaryota</taxon>
        <taxon>Sar</taxon>
        <taxon>Stramenopiles</taxon>
        <taxon>Oomycota</taxon>
        <taxon>Saprolegniomycetes</taxon>
        <taxon>Saprolegniales</taxon>
        <taxon>Verrucalvaceae</taxon>
        <taxon>Aphanomyces</taxon>
    </lineage>
</organism>
<dbReference type="AlphaFoldDB" id="W4H7Z3"/>
<sequence length="204" mass="21848">MAAKLVGASTSKMYAMEVTIIAPTTTITDDPAMILAASWKSESEGRPPTCVRHLHHMAASLGLSVTFADDILVKSLQVYLLFLASDDRKKDTGEKGQSDIGEKGDMQAWSWGDGFPYSQVSVATAAEFDGTVGQLTCLSSKFNFNDMTMLVKALVLIGGLSDDSWLFEVFPPGGFVTVDLVLPADVTHISASPYTQSQTTTGIK</sequence>
<evidence type="ECO:0000313" key="1">
    <source>
        <dbReference type="EMBL" id="ETV87681.1"/>
    </source>
</evidence>
<dbReference type="EMBL" id="KI913115">
    <property type="protein sequence ID" value="ETV87681.1"/>
    <property type="molecule type" value="Genomic_DNA"/>
</dbReference>
<name>W4H7Z3_APHAT</name>
<dbReference type="GeneID" id="20803164"/>
<reference evidence="1" key="1">
    <citation type="submission" date="2013-12" db="EMBL/GenBank/DDBJ databases">
        <title>The Genome Sequence of Aphanomyces astaci APO3.</title>
        <authorList>
            <consortium name="The Broad Institute Genomics Platform"/>
            <person name="Russ C."/>
            <person name="Tyler B."/>
            <person name="van West P."/>
            <person name="Dieguez-Uribeondo J."/>
            <person name="Young S.K."/>
            <person name="Zeng Q."/>
            <person name="Gargeya S."/>
            <person name="Fitzgerald M."/>
            <person name="Abouelleil A."/>
            <person name="Alvarado L."/>
            <person name="Chapman S.B."/>
            <person name="Gainer-Dewar J."/>
            <person name="Goldberg J."/>
            <person name="Griggs A."/>
            <person name="Gujja S."/>
            <person name="Hansen M."/>
            <person name="Howarth C."/>
            <person name="Imamovic A."/>
            <person name="Ireland A."/>
            <person name="Larimer J."/>
            <person name="McCowan C."/>
            <person name="Murphy C."/>
            <person name="Pearson M."/>
            <person name="Poon T.W."/>
            <person name="Priest M."/>
            <person name="Roberts A."/>
            <person name="Saif S."/>
            <person name="Shea T."/>
            <person name="Sykes S."/>
            <person name="Wortman J."/>
            <person name="Nusbaum C."/>
            <person name="Birren B."/>
        </authorList>
    </citation>
    <scope>NUCLEOTIDE SEQUENCE [LARGE SCALE GENOMIC DNA]</scope>
    <source>
        <strain evidence="1">APO3</strain>
    </source>
</reference>
<proteinExistence type="predicted"/>
<dbReference type="RefSeq" id="XP_009822544.1">
    <property type="nucleotide sequence ID" value="XM_009824242.1"/>
</dbReference>